<organism evidence="3 4">
    <name type="scientific">Haladaptatus pallidirubidus</name>
    <dbReference type="NCBI Taxonomy" id="1008152"/>
    <lineage>
        <taxon>Archaea</taxon>
        <taxon>Methanobacteriati</taxon>
        <taxon>Methanobacteriota</taxon>
        <taxon>Stenosarchaea group</taxon>
        <taxon>Halobacteria</taxon>
        <taxon>Halobacteriales</taxon>
        <taxon>Haladaptataceae</taxon>
        <taxon>Haladaptatus</taxon>
    </lineage>
</organism>
<dbReference type="Proteomes" id="UP001501729">
    <property type="component" value="Unassembled WGS sequence"/>
</dbReference>
<keyword evidence="4" id="KW-1185">Reference proteome</keyword>
<comment type="caution">
    <text evidence="3">The sequence shown here is derived from an EMBL/GenBank/DDBJ whole genome shotgun (WGS) entry which is preliminary data.</text>
</comment>
<dbReference type="AlphaFoldDB" id="A0AAV3UN06"/>
<keyword evidence="1" id="KW-1133">Transmembrane helix</keyword>
<evidence type="ECO:0000259" key="2">
    <source>
        <dbReference type="Pfam" id="PF25934"/>
    </source>
</evidence>
<reference evidence="3 4" key="1">
    <citation type="journal article" date="2019" name="Int. J. Syst. Evol. Microbiol.">
        <title>The Global Catalogue of Microorganisms (GCM) 10K type strain sequencing project: providing services to taxonomists for standard genome sequencing and annotation.</title>
        <authorList>
            <consortium name="The Broad Institute Genomics Platform"/>
            <consortium name="The Broad Institute Genome Sequencing Center for Infectious Disease"/>
            <person name="Wu L."/>
            <person name="Ma J."/>
        </authorList>
    </citation>
    <scope>NUCLEOTIDE SEQUENCE [LARGE SCALE GENOMIC DNA]</scope>
    <source>
        <strain evidence="3 4">JCM 17504</strain>
    </source>
</reference>
<dbReference type="RefSeq" id="WP_227773612.1">
    <property type="nucleotide sequence ID" value="NZ_BAABKX010000018.1"/>
</dbReference>
<dbReference type="EMBL" id="BAABKX010000018">
    <property type="protein sequence ID" value="GAA5059290.1"/>
    <property type="molecule type" value="Genomic_DNA"/>
</dbReference>
<sequence>MRSDGLVIQLLATLLLVAGFVLTGYALLQPPQSATTYTLTVEQVSENEPGVRSSSVQYGDLSDEARLAFGRAKLQESYEMEEELPDQLRNSFVIASDLVYRIEIGEREHITERMASLFGGTTTALIGAFVFVSWLDVVSGFRSESN</sequence>
<evidence type="ECO:0000313" key="4">
    <source>
        <dbReference type="Proteomes" id="UP001501729"/>
    </source>
</evidence>
<keyword evidence="1" id="KW-0472">Membrane</keyword>
<gene>
    <name evidence="3" type="ORF">GCM10025751_43100</name>
</gene>
<proteinExistence type="predicted"/>
<keyword evidence="1" id="KW-0812">Transmembrane</keyword>
<evidence type="ECO:0000256" key="1">
    <source>
        <dbReference type="SAM" id="Phobius"/>
    </source>
</evidence>
<feature type="transmembrane region" description="Helical" evidence="1">
    <location>
        <begin position="6"/>
        <end position="28"/>
    </location>
</feature>
<dbReference type="GeneID" id="68613822"/>
<evidence type="ECO:0000313" key="3">
    <source>
        <dbReference type="EMBL" id="GAA5059290.1"/>
    </source>
</evidence>
<feature type="domain" description="DUF7979" evidence="2">
    <location>
        <begin position="36"/>
        <end position="101"/>
    </location>
</feature>
<dbReference type="InterPro" id="IPR058285">
    <property type="entry name" value="DUF7979"/>
</dbReference>
<name>A0AAV3UN06_9EURY</name>
<accession>A0AAV3UN06</accession>
<dbReference type="Pfam" id="PF25934">
    <property type="entry name" value="DUF7979"/>
    <property type="match status" value="1"/>
</dbReference>
<feature type="transmembrane region" description="Helical" evidence="1">
    <location>
        <begin position="115"/>
        <end position="135"/>
    </location>
</feature>
<protein>
    <recommendedName>
        <fullName evidence="2">DUF7979 domain-containing protein</fullName>
    </recommendedName>
</protein>